<dbReference type="Proteomes" id="UP000078459">
    <property type="component" value="Unassembled WGS sequence"/>
</dbReference>
<dbReference type="EMBL" id="LWHJ01000030">
    <property type="protein sequence ID" value="OAQ38486.1"/>
    <property type="molecule type" value="Genomic_DNA"/>
</dbReference>
<organism evidence="2 3">
    <name type="scientific">Pedobacter psychrophilus</name>
    <dbReference type="NCBI Taxonomy" id="1826909"/>
    <lineage>
        <taxon>Bacteria</taxon>
        <taxon>Pseudomonadati</taxon>
        <taxon>Bacteroidota</taxon>
        <taxon>Sphingobacteriia</taxon>
        <taxon>Sphingobacteriales</taxon>
        <taxon>Sphingobacteriaceae</taxon>
        <taxon>Pedobacter</taxon>
    </lineage>
</organism>
<evidence type="ECO:0000313" key="3">
    <source>
        <dbReference type="Proteomes" id="UP000078459"/>
    </source>
</evidence>
<gene>
    <name evidence="2" type="ORF">A5893_13755</name>
</gene>
<reference evidence="2 3" key="2">
    <citation type="submission" date="2016-06" db="EMBL/GenBank/DDBJ databases">
        <title>Pedobacter psychrophilus sp. nov., isolated from Antarctic fragmentary rock.</title>
        <authorList>
            <person name="Svec P."/>
        </authorList>
    </citation>
    <scope>NUCLEOTIDE SEQUENCE [LARGE SCALE GENOMIC DNA]</scope>
    <source>
        <strain evidence="2 3">CCM 8644</strain>
    </source>
</reference>
<protein>
    <submittedName>
        <fullName evidence="2">Uncharacterized protein</fullName>
    </submittedName>
</protein>
<keyword evidence="3" id="KW-1185">Reference proteome</keyword>
<sequence>MMRLSFVLLLFILFACQNKSANVLKDEINIAVSKDSSSLIISNIDDYILRDLSTDTLSNSMWAQTIAVYSKTDDEDLQDLEKPIIGKYAIADKNIVFTPNLSFKKGKSYLVELYLQNPSGDITENLKKNSSLFNQDAIQKTIQF</sequence>
<dbReference type="PROSITE" id="PS51257">
    <property type="entry name" value="PROKAR_LIPOPROTEIN"/>
    <property type="match status" value="1"/>
</dbReference>
<feature type="signal peptide" evidence="1">
    <location>
        <begin position="1"/>
        <end position="21"/>
    </location>
</feature>
<evidence type="ECO:0000256" key="1">
    <source>
        <dbReference type="SAM" id="SignalP"/>
    </source>
</evidence>
<dbReference type="OrthoDB" id="794736at2"/>
<comment type="caution">
    <text evidence="2">The sequence shown here is derived from an EMBL/GenBank/DDBJ whole genome shotgun (WGS) entry which is preliminary data.</text>
</comment>
<dbReference type="STRING" id="1826909.A5893_13755"/>
<feature type="chain" id="PRO_5008100416" evidence="1">
    <location>
        <begin position="22"/>
        <end position="144"/>
    </location>
</feature>
<accession>A0A179DBR3</accession>
<proteinExistence type="predicted"/>
<dbReference type="AlphaFoldDB" id="A0A179DBR3"/>
<evidence type="ECO:0000313" key="2">
    <source>
        <dbReference type="EMBL" id="OAQ38486.1"/>
    </source>
</evidence>
<reference evidence="2 3" key="1">
    <citation type="submission" date="2016-04" db="EMBL/GenBank/DDBJ databases">
        <authorList>
            <person name="Evans L.H."/>
            <person name="Alamgir A."/>
            <person name="Owens N."/>
            <person name="Weber N.D."/>
            <person name="Virtaneva K."/>
            <person name="Barbian K."/>
            <person name="Babar A."/>
            <person name="Rosenke K."/>
        </authorList>
    </citation>
    <scope>NUCLEOTIDE SEQUENCE [LARGE SCALE GENOMIC DNA]</scope>
    <source>
        <strain evidence="2 3">CCM 8644</strain>
    </source>
</reference>
<dbReference type="RefSeq" id="WP_068823257.1">
    <property type="nucleotide sequence ID" value="NZ_LWHJ01000030.1"/>
</dbReference>
<keyword evidence="1" id="KW-0732">Signal</keyword>
<name>A0A179DBR3_9SPHI</name>